<dbReference type="EMBL" id="JBHSWU010000885">
    <property type="protein sequence ID" value="MFC6726095.1"/>
    <property type="molecule type" value="Genomic_DNA"/>
</dbReference>
<gene>
    <name evidence="2" type="ORF">ACFQE1_17335</name>
</gene>
<proteinExistence type="predicted"/>
<comment type="caution">
    <text evidence="2">The sequence shown here is derived from an EMBL/GenBank/DDBJ whole genome shotgun (WGS) entry which is preliminary data.</text>
</comment>
<evidence type="ECO:0000313" key="2">
    <source>
        <dbReference type="EMBL" id="MFC6726095.1"/>
    </source>
</evidence>
<dbReference type="Proteomes" id="UP001596328">
    <property type="component" value="Unassembled WGS sequence"/>
</dbReference>
<feature type="compositionally biased region" description="Basic residues" evidence="1">
    <location>
        <begin position="1"/>
        <end position="13"/>
    </location>
</feature>
<name>A0ABD5S349_9EURY</name>
<feature type="non-terminal residue" evidence="2">
    <location>
        <position position="1"/>
    </location>
</feature>
<protein>
    <submittedName>
        <fullName evidence="2">Uncharacterized protein</fullName>
    </submittedName>
</protein>
<reference evidence="2 3" key="1">
    <citation type="journal article" date="2019" name="Int. J. Syst. Evol. Microbiol.">
        <title>The Global Catalogue of Microorganisms (GCM) 10K type strain sequencing project: providing services to taxonomists for standard genome sequencing and annotation.</title>
        <authorList>
            <consortium name="The Broad Institute Genomics Platform"/>
            <consortium name="The Broad Institute Genome Sequencing Center for Infectious Disease"/>
            <person name="Wu L."/>
            <person name="Ma J."/>
        </authorList>
    </citation>
    <scope>NUCLEOTIDE SEQUENCE [LARGE SCALE GENOMIC DNA]</scope>
    <source>
        <strain evidence="2 3">NBRC 111368</strain>
    </source>
</reference>
<evidence type="ECO:0000313" key="3">
    <source>
        <dbReference type="Proteomes" id="UP001596328"/>
    </source>
</evidence>
<dbReference type="AlphaFoldDB" id="A0ABD5S349"/>
<sequence length="59" mass="6537">VRARRRRPVRRSRPSTPRTRPTDPTRRGSNSPLPAPVETAVDVEAAVPFAYALEADGQK</sequence>
<organism evidence="2 3">
    <name type="scientific">Halobium palmae</name>
    <dbReference type="NCBI Taxonomy" id="1776492"/>
    <lineage>
        <taxon>Archaea</taxon>
        <taxon>Methanobacteriati</taxon>
        <taxon>Methanobacteriota</taxon>
        <taxon>Stenosarchaea group</taxon>
        <taxon>Halobacteria</taxon>
        <taxon>Halobacteriales</taxon>
        <taxon>Haloferacaceae</taxon>
        <taxon>Halobium</taxon>
    </lineage>
</organism>
<feature type="region of interest" description="Disordered" evidence="1">
    <location>
        <begin position="1"/>
        <end position="39"/>
    </location>
</feature>
<evidence type="ECO:0000256" key="1">
    <source>
        <dbReference type="SAM" id="MobiDB-lite"/>
    </source>
</evidence>
<keyword evidence="3" id="KW-1185">Reference proteome</keyword>
<accession>A0ABD5S349</accession>